<dbReference type="GO" id="GO:0005634">
    <property type="term" value="C:nucleus"/>
    <property type="evidence" value="ECO:0007669"/>
    <property type="project" value="TreeGrafter"/>
</dbReference>
<dbReference type="InterPro" id="IPR046372">
    <property type="entry name" value="PARG_cat_C"/>
</dbReference>
<organism evidence="2">
    <name type="scientific">Ensete ventricosum</name>
    <name type="common">Abyssinian banana</name>
    <name type="synonym">Musa ensete</name>
    <dbReference type="NCBI Taxonomy" id="4639"/>
    <lineage>
        <taxon>Eukaryota</taxon>
        <taxon>Viridiplantae</taxon>
        <taxon>Streptophyta</taxon>
        <taxon>Embryophyta</taxon>
        <taxon>Tracheophyta</taxon>
        <taxon>Spermatophyta</taxon>
        <taxon>Magnoliopsida</taxon>
        <taxon>Liliopsida</taxon>
        <taxon>Zingiberales</taxon>
        <taxon>Musaceae</taxon>
        <taxon>Ensete</taxon>
    </lineage>
</organism>
<dbReference type="GO" id="GO:1990966">
    <property type="term" value="P:ATP generation from poly-ADP-D-ribose"/>
    <property type="evidence" value="ECO:0007669"/>
    <property type="project" value="TreeGrafter"/>
</dbReference>
<accession>A0A445M9K0</accession>
<name>A0A445M9K0_ENSVE</name>
<dbReference type="GO" id="GO:0005737">
    <property type="term" value="C:cytoplasm"/>
    <property type="evidence" value="ECO:0007669"/>
    <property type="project" value="TreeGrafter"/>
</dbReference>
<dbReference type="GO" id="GO:0006282">
    <property type="term" value="P:regulation of DNA repair"/>
    <property type="evidence" value="ECO:0007669"/>
    <property type="project" value="InterPro"/>
</dbReference>
<evidence type="ECO:0000259" key="1">
    <source>
        <dbReference type="Pfam" id="PF05028"/>
    </source>
</evidence>
<dbReference type="GO" id="GO:0009225">
    <property type="term" value="P:nucleotide-sugar metabolic process"/>
    <property type="evidence" value="ECO:0007669"/>
    <property type="project" value="TreeGrafter"/>
</dbReference>
<dbReference type="InterPro" id="IPR007724">
    <property type="entry name" value="Poly_GlycHdrlase"/>
</dbReference>
<protein>
    <recommendedName>
        <fullName evidence="1">PARG catalytic Macro domain-containing protein</fullName>
    </recommendedName>
</protein>
<dbReference type="Pfam" id="PF05028">
    <property type="entry name" value="PARG_cat_C"/>
    <property type="match status" value="1"/>
</dbReference>
<sequence>MKSKIQIPEILGIGGTTVGAGWYYRRTEPGNLGFGGTTVDKARYHRWNTQKSANNAFRLSGRYYRSGLLKVFSSGLIEDQPHEAIEVDFANEYLGGGALKWGCVQVFLLEPFA</sequence>
<dbReference type="PANTHER" id="PTHR12837:SF0">
    <property type="entry name" value="POLY(ADP-RIBOSE) GLYCOHYDROLASE"/>
    <property type="match status" value="1"/>
</dbReference>
<dbReference type="GO" id="GO:0005975">
    <property type="term" value="P:carbohydrate metabolic process"/>
    <property type="evidence" value="ECO:0007669"/>
    <property type="project" value="InterPro"/>
</dbReference>
<dbReference type="Proteomes" id="UP000290560">
    <property type="component" value="Unassembled WGS sequence"/>
</dbReference>
<evidence type="ECO:0000313" key="2">
    <source>
        <dbReference type="EMBL" id="RZR70923.1"/>
    </source>
</evidence>
<dbReference type="EMBL" id="KV875474">
    <property type="protein sequence ID" value="RZR70923.1"/>
    <property type="molecule type" value="Genomic_DNA"/>
</dbReference>
<feature type="domain" description="PARG catalytic Macro" evidence="1">
    <location>
        <begin position="69"/>
        <end position="105"/>
    </location>
</feature>
<gene>
    <name evidence="2" type="ORF">BHM03_00002332</name>
</gene>
<dbReference type="AlphaFoldDB" id="A0A445M9K0"/>
<proteinExistence type="predicted"/>
<dbReference type="GO" id="GO:0004649">
    <property type="term" value="F:poly(ADP-ribose) glycohydrolase activity"/>
    <property type="evidence" value="ECO:0007669"/>
    <property type="project" value="InterPro"/>
</dbReference>
<reference evidence="2" key="1">
    <citation type="journal article" date="2018" name="Data Brief">
        <title>Genome sequence data from 17 accessions of Ensete ventricosum, a staple food crop for millions in Ethiopia.</title>
        <authorList>
            <person name="Yemataw Z."/>
            <person name="Muzemil S."/>
            <person name="Ambachew D."/>
            <person name="Tripathi L."/>
            <person name="Tesfaye K."/>
            <person name="Chala A."/>
            <person name="Farbos A."/>
            <person name="O'Neill P."/>
            <person name="Moore K."/>
            <person name="Grant M."/>
            <person name="Studholme D.J."/>
        </authorList>
    </citation>
    <scope>NUCLEOTIDE SEQUENCE [LARGE SCALE GENOMIC DNA]</scope>
    <source>
        <tissue evidence="2">Leaf</tissue>
    </source>
</reference>
<dbReference type="PANTHER" id="PTHR12837">
    <property type="entry name" value="POLY ADP-RIBOSE GLYCOHYDROLASE"/>
    <property type="match status" value="1"/>
</dbReference>